<gene>
    <name evidence="4" type="ORF">GTP91_17260</name>
</gene>
<dbReference type="CDD" id="cd06257">
    <property type="entry name" value="DnaJ"/>
    <property type="match status" value="1"/>
</dbReference>
<dbReference type="Pfam" id="PF00226">
    <property type="entry name" value="DnaJ"/>
    <property type="match status" value="1"/>
</dbReference>
<dbReference type="Gene3D" id="1.10.287.110">
    <property type="entry name" value="DnaJ domain"/>
    <property type="match status" value="1"/>
</dbReference>
<reference evidence="4 5" key="1">
    <citation type="submission" date="2020-01" db="EMBL/GenBank/DDBJ databases">
        <title>Novel species isolated from a subtropical stream in China.</title>
        <authorList>
            <person name="Lu H."/>
        </authorList>
    </citation>
    <scope>NUCLEOTIDE SEQUENCE [LARGE SCALE GENOMIC DNA]</scope>
    <source>
        <strain evidence="4 5">FT82W</strain>
    </source>
</reference>
<feature type="region of interest" description="Disordered" evidence="1">
    <location>
        <begin position="252"/>
        <end position="282"/>
    </location>
</feature>
<feature type="compositionally biased region" description="Low complexity" evidence="1">
    <location>
        <begin position="199"/>
        <end position="225"/>
    </location>
</feature>
<dbReference type="EMBL" id="WWCW01000058">
    <property type="protein sequence ID" value="MYM88916.1"/>
    <property type="molecule type" value="Genomic_DNA"/>
</dbReference>
<dbReference type="PRINTS" id="PR00625">
    <property type="entry name" value="JDOMAIN"/>
</dbReference>
<feature type="transmembrane region" description="Helical" evidence="2">
    <location>
        <begin position="142"/>
        <end position="162"/>
    </location>
</feature>
<feature type="non-terminal residue" evidence="4">
    <location>
        <position position="282"/>
    </location>
</feature>
<organism evidence="4 5">
    <name type="scientific">Duganella vulcania</name>
    <dbReference type="NCBI Taxonomy" id="2692166"/>
    <lineage>
        <taxon>Bacteria</taxon>
        <taxon>Pseudomonadati</taxon>
        <taxon>Pseudomonadota</taxon>
        <taxon>Betaproteobacteria</taxon>
        <taxon>Burkholderiales</taxon>
        <taxon>Oxalobacteraceae</taxon>
        <taxon>Telluria group</taxon>
        <taxon>Duganella</taxon>
    </lineage>
</organism>
<protein>
    <submittedName>
        <fullName evidence="4">DnaJ domain-containing protein</fullName>
    </submittedName>
</protein>
<sequence length="282" mass="29866">MTKFHSHYESLNVTRDAPPEVIRAAYRSLSQKHHPDKNSGNDEAARVMARLNAAYSVLSDADQRELYDLQMLSEQRIRMPEFAFQASVDDDSAPVPYESFAPEQPGRARRPAAGMSAAKAGDKTETLGQQLVNFARGREARVAALVLALVTAVALPVLWFLWKDNQAMMRLEQAAMYAPGTAATATDDAANAKPSAVDAVQKPAGKDAAAAEAPKPAAVQKAPAPSTAAVKASEFERLTAMLKNMGLGLHKLDLPSAPSSAKQAPPPAKPAEAAKASAAPAS</sequence>
<dbReference type="RefSeq" id="WP_161097910.1">
    <property type="nucleotide sequence ID" value="NZ_WWCW01000058.1"/>
</dbReference>
<evidence type="ECO:0000256" key="1">
    <source>
        <dbReference type="SAM" id="MobiDB-lite"/>
    </source>
</evidence>
<dbReference type="InterPro" id="IPR001623">
    <property type="entry name" value="DnaJ_domain"/>
</dbReference>
<dbReference type="PROSITE" id="PS50076">
    <property type="entry name" value="DNAJ_2"/>
    <property type="match status" value="1"/>
</dbReference>
<feature type="domain" description="J" evidence="3">
    <location>
        <begin position="6"/>
        <end position="71"/>
    </location>
</feature>
<dbReference type="SUPFAM" id="SSF46565">
    <property type="entry name" value="Chaperone J-domain"/>
    <property type="match status" value="1"/>
</dbReference>
<dbReference type="SMART" id="SM00271">
    <property type="entry name" value="DnaJ"/>
    <property type="match status" value="1"/>
</dbReference>
<dbReference type="PANTHER" id="PTHR44825">
    <property type="match status" value="1"/>
</dbReference>
<proteinExistence type="predicted"/>
<dbReference type="InterPro" id="IPR052763">
    <property type="entry name" value="DnaJ_C4"/>
</dbReference>
<comment type="caution">
    <text evidence="4">The sequence shown here is derived from an EMBL/GenBank/DDBJ whole genome shotgun (WGS) entry which is preliminary data.</text>
</comment>
<evidence type="ECO:0000313" key="4">
    <source>
        <dbReference type="EMBL" id="MYM88916.1"/>
    </source>
</evidence>
<evidence type="ECO:0000259" key="3">
    <source>
        <dbReference type="PROSITE" id="PS50076"/>
    </source>
</evidence>
<dbReference type="InterPro" id="IPR036869">
    <property type="entry name" value="J_dom_sf"/>
</dbReference>
<dbReference type="Proteomes" id="UP000470302">
    <property type="component" value="Unassembled WGS sequence"/>
</dbReference>
<keyword evidence="2" id="KW-0812">Transmembrane</keyword>
<feature type="region of interest" description="Disordered" evidence="1">
    <location>
        <begin position="100"/>
        <end position="121"/>
    </location>
</feature>
<keyword evidence="2" id="KW-1133">Transmembrane helix</keyword>
<feature type="compositionally biased region" description="Low complexity" evidence="1">
    <location>
        <begin position="270"/>
        <end position="282"/>
    </location>
</feature>
<feature type="region of interest" description="Disordered" evidence="1">
    <location>
        <begin position="194"/>
        <end position="226"/>
    </location>
</feature>
<dbReference type="PANTHER" id="PTHR44825:SF1">
    <property type="entry name" value="DNAJ HOMOLOG SUBFAMILY C MEMBER 4"/>
    <property type="match status" value="1"/>
</dbReference>
<name>A0A845G706_9BURK</name>
<accession>A0A845G706</accession>
<dbReference type="AlphaFoldDB" id="A0A845G706"/>
<evidence type="ECO:0000256" key="2">
    <source>
        <dbReference type="SAM" id="Phobius"/>
    </source>
</evidence>
<evidence type="ECO:0000313" key="5">
    <source>
        <dbReference type="Proteomes" id="UP000470302"/>
    </source>
</evidence>
<keyword evidence="2" id="KW-0472">Membrane</keyword>